<name>A0A840VIE0_9BACT</name>
<dbReference type="SMART" id="SM00342">
    <property type="entry name" value="HTH_ARAC"/>
    <property type="match status" value="1"/>
</dbReference>
<keyword evidence="2" id="KW-0238">DNA-binding</keyword>
<evidence type="ECO:0000256" key="1">
    <source>
        <dbReference type="ARBA" id="ARBA00023015"/>
    </source>
</evidence>
<accession>A0A840VIE0</accession>
<dbReference type="InterPro" id="IPR018060">
    <property type="entry name" value="HTH_AraC"/>
</dbReference>
<dbReference type="InterPro" id="IPR018062">
    <property type="entry name" value="HTH_AraC-typ_CS"/>
</dbReference>
<sequence length="393" mass="44132">MNLAFSPEPSPRRRVLYVTDFHEEEMLLGIADFARKANWELISNMRFHGAFPTESEADGLLVTCYSDRVKDWLKAWKGTPTVHLGIPHPEMNLPFVQPDLELVGRTGARHLMNLGRVQHAFYSLQPGPDSRLIRDAFERELAASGLSSDRLEVSSATGGSPAKNVRLPLLAQQLKLLRKPVAIMTCDDRRSLDLLEACDMLGLRVPEDVAILGCEDRKVEVNLARVALSSVDFDKHYMGKRAAQMLQTAMDGQRLPRHCELVAPAGVKQRASTATYSTPDSHLRRSVLFIRRHYSEPLRLSSLARMAGMSERVFRDEFKRCVGHGPKEEIIRVRLDAACRLLRDTDYKLEAIAMESGFGSAKKLCEAFSRVHQTTPGRWRELAQAGKLSTAEN</sequence>
<comment type="caution">
    <text evidence="5">The sequence shown here is derived from an EMBL/GenBank/DDBJ whole genome shotgun (WGS) entry which is preliminary data.</text>
</comment>
<dbReference type="PANTHER" id="PTHR30146:SF24">
    <property type="entry name" value="XYLOSE OPERON REGULATORY PROTEIN"/>
    <property type="match status" value="1"/>
</dbReference>
<evidence type="ECO:0000256" key="3">
    <source>
        <dbReference type="ARBA" id="ARBA00023163"/>
    </source>
</evidence>
<protein>
    <submittedName>
        <fullName evidence="5">LacI family transcriptional regulator</fullName>
    </submittedName>
</protein>
<reference evidence="5 6" key="1">
    <citation type="submission" date="2020-08" db="EMBL/GenBank/DDBJ databases">
        <title>Genomic Encyclopedia of Type Strains, Phase IV (KMG-IV): sequencing the most valuable type-strain genomes for metagenomic binning, comparative biology and taxonomic classification.</title>
        <authorList>
            <person name="Goeker M."/>
        </authorList>
    </citation>
    <scope>NUCLEOTIDE SEQUENCE [LARGE SCALE GENOMIC DNA]</scope>
    <source>
        <strain evidence="5 6">YC6886</strain>
    </source>
</reference>
<dbReference type="GO" id="GO:0000976">
    <property type="term" value="F:transcription cis-regulatory region binding"/>
    <property type="evidence" value="ECO:0007669"/>
    <property type="project" value="TreeGrafter"/>
</dbReference>
<dbReference type="AlphaFoldDB" id="A0A840VIE0"/>
<evidence type="ECO:0000313" key="5">
    <source>
        <dbReference type="EMBL" id="MBB5352471.1"/>
    </source>
</evidence>
<dbReference type="SUPFAM" id="SSF53822">
    <property type="entry name" value="Periplasmic binding protein-like I"/>
    <property type="match status" value="1"/>
</dbReference>
<dbReference type="Gene3D" id="3.40.50.2300">
    <property type="match status" value="2"/>
</dbReference>
<evidence type="ECO:0000259" key="4">
    <source>
        <dbReference type="PROSITE" id="PS01124"/>
    </source>
</evidence>
<dbReference type="RefSeq" id="WP_184019545.1">
    <property type="nucleotide sequence ID" value="NZ_JACHFD010000013.1"/>
</dbReference>
<dbReference type="EMBL" id="JACHFD010000013">
    <property type="protein sequence ID" value="MBB5352471.1"/>
    <property type="molecule type" value="Genomic_DNA"/>
</dbReference>
<dbReference type="SUPFAM" id="SSF46689">
    <property type="entry name" value="Homeodomain-like"/>
    <property type="match status" value="2"/>
</dbReference>
<dbReference type="Proteomes" id="UP000557717">
    <property type="component" value="Unassembled WGS sequence"/>
</dbReference>
<dbReference type="InterPro" id="IPR028082">
    <property type="entry name" value="Peripla_BP_I"/>
</dbReference>
<dbReference type="Gene3D" id="1.10.10.60">
    <property type="entry name" value="Homeodomain-like"/>
    <property type="match status" value="1"/>
</dbReference>
<dbReference type="PROSITE" id="PS01124">
    <property type="entry name" value="HTH_ARAC_FAMILY_2"/>
    <property type="match status" value="1"/>
</dbReference>
<dbReference type="GO" id="GO:0003700">
    <property type="term" value="F:DNA-binding transcription factor activity"/>
    <property type="evidence" value="ECO:0007669"/>
    <property type="project" value="InterPro"/>
</dbReference>
<evidence type="ECO:0000256" key="2">
    <source>
        <dbReference type="ARBA" id="ARBA00023125"/>
    </source>
</evidence>
<keyword evidence="1" id="KW-0805">Transcription regulation</keyword>
<dbReference type="PANTHER" id="PTHR30146">
    <property type="entry name" value="LACI-RELATED TRANSCRIPTIONAL REPRESSOR"/>
    <property type="match status" value="1"/>
</dbReference>
<feature type="domain" description="HTH araC/xylS-type" evidence="4">
    <location>
        <begin position="284"/>
        <end position="382"/>
    </location>
</feature>
<evidence type="ECO:0000313" key="6">
    <source>
        <dbReference type="Proteomes" id="UP000557717"/>
    </source>
</evidence>
<dbReference type="Pfam" id="PF13377">
    <property type="entry name" value="Peripla_BP_3"/>
    <property type="match status" value="1"/>
</dbReference>
<gene>
    <name evidence="5" type="ORF">HNR46_002717</name>
</gene>
<dbReference type="InterPro" id="IPR009057">
    <property type="entry name" value="Homeodomain-like_sf"/>
</dbReference>
<organism evidence="5 6">
    <name type="scientific">Haloferula luteola</name>
    <dbReference type="NCBI Taxonomy" id="595692"/>
    <lineage>
        <taxon>Bacteria</taxon>
        <taxon>Pseudomonadati</taxon>
        <taxon>Verrucomicrobiota</taxon>
        <taxon>Verrucomicrobiia</taxon>
        <taxon>Verrucomicrobiales</taxon>
        <taxon>Verrucomicrobiaceae</taxon>
        <taxon>Haloferula</taxon>
    </lineage>
</organism>
<keyword evidence="6" id="KW-1185">Reference proteome</keyword>
<proteinExistence type="predicted"/>
<dbReference type="InterPro" id="IPR046335">
    <property type="entry name" value="LacI/GalR-like_sensor"/>
</dbReference>
<dbReference type="Pfam" id="PF12833">
    <property type="entry name" value="HTH_18"/>
    <property type="match status" value="1"/>
</dbReference>
<keyword evidence="3" id="KW-0804">Transcription</keyword>
<dbReference type="PROSITE" id="PS00041">
    <property type="entry name" value="HTH_ARAC_FAMILY_1"/>
    <property type="match status" value="1"/>
</dbReference>